<evidence type="ECO:0000256" key="1">
    <source>
        <dbReference type="SAM" id="Phobius"/>
    </source>
</evidence>
<dbReference type="InterPro" id="IPR029044">
    <property type="entry name" value="Nucleotide-diphossugar_trans"/>
</dbReference>
<name>A0ABZ1BMC1_9FIRM</name>
<protein>
    <submittedName>
        <fullName evidence="3">Glycosyltransferase family 2 protein</fullName>
        <ecNumber evidence="3">2.4.-.-</ecNumber>
    </submittedName>
</protein>
<dbReference type="RefSeq" id="WP_324667972.1">
    <property type="nucleotide sequence ID" value="NZ_CP141614.1"/>
</dbReference>
<keyword evidence="1" id="KW-0812">Transmembrane</keyword>
<dbReference type="Pfam" id="PF00535">
    <property type="entry name" value="Glycos_transf_2"/>
    <property type="match status" value="1"/>
</dbReference>
<gene>
    <name evidence="3" type="ORF">VLY81_09780</name>
</gene>
<dbReference type="Proteomes" id="UP001333102">
    <property type="component" value="Chromosome"/>
</dbReference>
<dbReference type="GO" id="GO:0016757">
    <property type="term" value="F:glycosyltransferase activity"/>
    <property type="evidence" value="ECO:0007669"/>
    <property type="project" value="UniProtKB-KW"/>
</dbReference>
<evidence type="ECO:0000313" key="4">
    <source>
        <dbReference type="Proteomes" id="UP001333102"/>
    </source>
</evidence>
<dbReference type="EMBL" id="CP141614">
    <property type="protein sequence ID" value="WRP13728.1"/>
    <property type="molecule type" value="Genomic_DNA"/>
</dbReference>
<dbReference type="EC" id="2.4.-.-" evidence="3"/>
<accession>A0ABZ1BMC1</accession>
<keyword evidence="4" id="KW-1185">Reference proteome</keyword>
<sequence length="310" mass="35081">MSALHEDKGCPLVSVIIPTYNNAHVLPRAIRSVLAQTYSNWELIVVDDGSSDNTAEVMGQFEDPRIRYIRHDNPGMGPGAARNTGLRLAQGDYVAFLDSDDEWLPEKLEAQLGVFKRASERVGVVYCGVLRVYDGTGFRRTHIPRVRGMALQDALALEVGCTPSTTMVRRAYLSQVGLFDESLMTGEDLDMWLRLARVCYFDFTEHVLVIKHEMDKESSRSRVQRVVADRERLWRKHGLLSLGRTLTGRQYALLGHTLIFEGSRTGALYLLKAIMAVPWKAWLWGFLMLSIVSPALYRRTVLRLKQLLNA</sequence>
<feature type="domain" description="Glycosyltransferase 2-like" evidence="2">
    <location>
        <begin position="14"/>
        <end position="175"/>
    </location>
</feature>
<feature type="transmembrane region" description="Helical" evidence="1">
    <location>
        <begin position="281"/>
        <end position="297"/>
    </location>
</feature>
<dbReference type="PANTHER" id="PTHR22916">
    <property type="entry name" value="GLYCOSYLTRANSFERASE"/>
    <property type="match status" value="1"/>
</dbReference>
<proteinExistence type="predicted"/>
<keyword evidence="3" id="KW-0808">Transferase</keyword>
<keyword evidence="3" id="KW-0328">Glycosyltransferase</keyword>
<reference evidence="4" key="1">
    <citation type="submission" date="2023-12" db="EMBL/GenBank/DDBJ databases">
        <title>Novel isolates from deep terrestrial aquifers shed light on the physiology and ecology of the class Limnochordia.</title>
        <authorList>
            <person name="Karnachuk O.V."/>
            <person name="Lukina A.P."/>
            <person name="Avakyan M.R."/>
            <person name="Kadnikov V."/>
            <person name="Begmatov S."/>
            <person name="Beletsky A.V."/>
            <person name="Mardanov A.V."/>
            <person name="Ravin N.V."/>
        </authorList>
    </citation>
    <scope>NUCLEOTIDE SEQUENCE [LARGE SCALE GENOMIC DNA]</scope>
    <source>
        <strain evidence="4">LN</strain>
    </source>
</reference>
<evidence type="ECO:0000313" key="3">
    <source>
        <dbReference type="EMBL" id="WRP13728.1"/>
    </source>
</evidence>
<organism evidence="3 4">
    <name type="scientific">Geochorda subterranea</name>
    <dbReference type="NCBI Taxonomy" id="3109564"/>
    <lineage>
        <taxon>Bacteria</taxon>
        <taxon>Bacillati</taxon>
        <taxon>Bacillota</taxon>
        <taxon>Limnochordia</taxon>
        <taxon>Limnochordales</taxon>
        <taxon>Geochordaceae</taxon>
        <taxon>Geochorda</taxon>
    </lineage>
</organism>
<keyword evidence="1" id="KW-0472">Membrane</keyword>
<dbReference type="InterPro" id="IPR001173">
    <property type="entry name" value="Glyco_trans_2-like"/>
</dbReference>
<dbReference type="PANTHER" id="PTHR22916:SF3">
    <property type="entry name" value="UDP-GLCNAC:BETAGAL BETA-1,3-N-ACETYLGLUCOSAMINYLTRANSFERASE-LIKE PROTEIN 1"/>
    <property type="match status" value="1"/>
</dbReference>
<keyword evidence="1" id="KW-1133">Transmembrane helix</keyword>
<dbReference type="SUPFAM" id="SSF53448">
    <property type="entry name" value="Nucleotide-diphospho-sugar transferases"/>
    <property type="match status" value="1"/>
</dbReference>
<dbReference type="Gene3D" id="3.90.550.10">
    <property type="entry name" value="Spore Coat Polysaccharide Biosynthesis Protein SpsA, Chain A"/>
    <property type="match status" value="1"/>
</dbReference>
<evidence type="ECO:0000259" key="2">
    <source>
        <dbReference type="Pfam" id="PF00535"/>
    </source>
</evidence>